<organism evidence="3 4">
    <name type="scientific">Hibiscus sabdariffa</name>
    <name type="common">roselle</name>
    <dbReference type="NCBI Taxonomy" id="183260"/>
    <lineage>
        <taxon>Eukaryota</taxon>
        <taxon>Viridiplantae</taxon>
        <taxon>Streptophyta</taxon>
        <taxon>Embryophyta</taxon>
        <taxon>Tracheophyta</taxon>
        <taxon>Spermatophyta</taxon>
        <taxon>Magnoliopsida</taxon>
        <taxon>eudicotyledons</taxon>
        <taxon>Gunneridae</taxon>
        <taxon>Pentapetalae</taxon>
        <taxon>rosids</taxon>
        <taxon>malvids</taxon>
        <taxon>Malvales</taxon>
        <taxon>Malvaceae</taxon>
        <taxon>Malvoideae</taxon>
        <taxon>Hibiscus</taxon>
    </lineage>
</organism>
<evidence type="ECO:0000256" key="1">
    <source>
        <dbReference type="ARBA" id="ARBA00010343"/>
    </source>
</evidence>
<evidence type="ECO:0000313" key="3">
    <source>
        <dbReference type="EMBL" id="KAK9035788.1"/>
    </source>
</evidence>
<gene>
    <name evidence="3" type="ORF">V6N11_077817</name>
</gene>
<dbReference type="EMBL" id="JBBPBN010000006">
    <property type="protein sequence ID" value="KAK9035788.1"/>
    <property type="molecule type" value="Genomic_DNA"/>
</dbReference>
<keyword evidence="2" id="KW-0007">Acetylation</keyword>
<comment type="caution">
    <text evidence="3">The sequence shown here is derived from an EMBL/GenBank/DDBJ whole genome shotgun (WGS) entry which is preliminary data.</text>
</comment>
<name>A0ABR2TE60_9ROSI</name>
<evidence type="ECO:0000256" key="2">
    <source>
        <dbReference type="ARBA" id="ARBA00022990"/>
    </source>
</evidence>
<dbReference type="PANTHER" id="PTHR11426">
    <property type="entry name" value="HISTONE H3"/>
    <property type="match status" value="1"/>
</dbReference>
<comment type="similarity">
    <text evidence="1">Belongs to the histone H3 family.</text>
</comment>
<reference evidence="3 4" key="1">
    <citation type="journal article" date="2024" name="G3 (Bethesda)">
        <title>Genome assembly of Hibiscus sabdariffa L. provides insights into metabolisms of medicinal natural products.</title>
        <authorList>
            <person name="Kim T."/>
        </authorList>
    </citation>
    <scope>NUCLEOTIDE SEQUENCE [LARGE SCALE GENOMIC DNA]</scope>
    <source>
        <strain evidence="3">TK-2024</strain>
        <tissue evidence="3">Old leaves</tissue>
    </source>
</reference>
<proteinExistence type="inferred from homology"/>
<sequence length="198" mass="21987">MQHKSEIFIFLFLKSHARRTKETGGQATRSRNNKEASPGTLALKEIRKYQQTWKPLISEASFIRVVSHHSFSAAYLSYAGRYLLDSEFVPTSATREILIVFLPVLLPAGGRKVGFPTKAGEGQTLGLGGLPGFAYATVRAISHHFAPQITRWQAEALVAIQEGFPFLVSVRKDLELARWSSHGEIHVALNLTVLKMEA</sequence>
<evidence type="ECO:0000313" key="4">
    <source>
        <dbReference type="Proteomes" id="UP001396334"/>
    </source>
</evidence>
<dbReference type="Gene3D" id="1.10.20.10">
    <property type="entry name" value="Histone, subunit A"/>
    <property type="match status" value="1"/>
</dbReference>
<dbReference type="Proteomes" id="UP001396334">
    <property type="component" value="Unassembled WGS sequence"/>
</dbReference>
<dbReference type="InterPro" id="IPR000164">
    <property type="entry name" value="Histone_H3/CENP-A"/>
</dbReference>
<keyword evidence="4" id="KW-1185">Reference proteome</keyword>
<dbReference type="InterPro" id="IPR009072">
    <property type="entry name" value="Histone-fold"/>
</dbReference>
<protein>
    <submittedName>
        <fullName evidence="3">Uncharacterized protein</fullName>
    </submittedName>
</protein>
<accession>A0ABR2TE60</accession>